<keyword evidence="3" id="KW-1185">Reference proteome</keyword>
<gene>
    <name evidence="2" type="ORF">ECRASSUSDP1_LOCUS7978</name>
</gene>
<evidence type="ECO:0000313" key="2">
    <source>
        <dbReference type="EMBL" id="CAI2366705.1"/>
    </source>
</evidence>
<comment type="caution">
    <text evidence="2">The sequence shown here is derived from an EMBL/GenBank/DDBJ whole genome shotgun (WGS) entry which is preliminary data.</text>
</comment>
<protein>
    <submittedName>
        <fullName evidence="2">Uncharacterized protein</fullName>
    </submittedName>
</protein>
<accession>A0AAD1UJR1</accession>
<name>A0AAD1UJR1_EUPCR</name>
<evidence type="ECO:0000256" key="1">
    <source>
        <dbReference type="SAM" id="MobiDB-lite"/>
    </source>
</evidence>
<reference evidence="2" key="1">
    <citation type="submission" date="2023-07" db="EMBL/GenBank/DDBJ databases">
        <authorList>
            <consortium name="AG Swart"/>
            <person name="Singh M."/>
            <person name="Singh A."/>
            <person name="Seah K."/>
            <person name="Emmerich C."/>
        </authorList>
    </citation>
    <scope>NUCLEOTIDE SEQUENCE</scope>
    <source>
        <strain evidence="2">DP1</strain>
    </source>
</reference>
<feature type="region of interest" description="Disordered" evidence="1">
    <location>
        <begin position="389"/>
        <end position="441"/>
    </location>
</feature>
<dbReference type="EMBL" id="CAMPGE010007789">
    <property type="protein sequence ID" value="CAI2366705.1"/>
    <property type="molecule type" value="Genomic_DNA"/>
</dbReference>
<dbReference type="AlphaFoldDB" id="A0AAD1UJR1"/>
<organism evidence="2 3">
    <name type="scientific">Euplotes crassus</name>
    <dbReference type="NCBI Taxonomy" id="5936"/>
    <lineage>
        <taxon>Eukaryota</taxon>
        <taxon>Sar</taxon>
        <taxon>Alveolata</taxon>
        <taxon>Ciliophora</taxon>
        <taxon>Intramacronucleata</taxon>
        <taxon>Spirotrichea</taxon>
        <taxon>Hypotrichia</taxon>
        <taxon>Euplotida</taxon>
        <taxon>Euplotidae</taxon>
        <taxon>Moneuplotes</taxon>
    </lineage>
</organism>
<proteinExistence type="predicted"/>
<sequence>MSLKFISFEEAQKRDLAKEEKIKRKHRKYLAFKIEEEKRYPDLMKENKKLVTSYLYMLQFEYDKDPSDTFYVEVMETLITEFSKGLPKCDGKLKGDLEDKCEKQEKEEKVKKEELEEEVKVDENYKEAVYKQLYILIFHLIKLLIKNLSKFKINLCPQYKRILTTLFPPSPSTQNYATWIPPQIKPYANRTHDPSRCLPSLKRNRKQIEKFIEEEDLKEKDLRLVLKEKLDRDLRRYHKEMSMVLKEVDLEFYERTMKNKYVMQFEKEGNVLDLEIERAEEVYNEKIEKFKAKLKNKKNHKNSRRQRDNKRFKKLDPELFTKIFHDISRGMSHEQKKREFYKKLTPKKKRIYDSWTEKGYTRSIELIDKPTYENSMDKRFGGLIDDLKKTAEDDGSQNSEKTSEKNSLELGSSSKSSREVKQQDEEACNELTWWTDGEESD</sequence>
<evidence type="ECO:0000313" key="3">
    <source>
        <dbReference type="Proteomes" id="UP001295684"/>
    </source>
</evidence>
<dbReference type="Proteomes" id="UP001295684">
    <property type="component" value="Unassembled WGS sequence"/>
</dbReference>